<keyword evidence="7" id="KW-1185">Reference proteome</keyword>
<feature type="region of interest" description="Disordered" evidence="4">
    <location>
        <begin position="1"/>
        <end position="22"/>
    </location>
</feature>
<dbReference type="Gene3D" id="1.10.10.10">
    <property type="entry name" value="Winged helix-like DNA-binding domain superfamily/Winged helix DNA-binding domain"/>
    <property type="match status" value="1"/>
</dbReference>
<dbReference type="PROSITE" id="PS50949">
    <property type="entry name" value="HTH_GNTR"/>
    <property type="match status" value="1"/>
</dbReference>
<name>A0A8J3J3G2_9ACTN</name>
<dbReference type="InterPro" id="IPR036390">
    <property type="entry name" value="WH_DNA-bd_sf"/>
</dbReference>
<reference evidence="6" key="1">
    <citation type="submission" date="2021-01" db="EMBL/GenBank/DDBJ databases">
        <title>Whole genome shotgun sequence of Actinocatenispora rupis NBRC 107355.</title>
        <authorList>
            <person name="Komaki H."/>
            <person name="Tamura T."/>
        </authorList>
    </citation>
    <scope>NUCLEOTIDE SEQUENCE</scope>
    <source>
        <strain evidence="6">NBRC 107355</strain>
    </source>
</reference>
<dbReference type="InterPro" id="IPR000524">
    <property type="entry name" value="Tscrpt_reg_HTH_GntR"/>
</dbReference>
<dbReference type="PRINTS" id="PR00035">
    <property type="entry name" value="HTHGNTR"/>
</dbReference>
<dbReference type="GO" id="GO:0003700">
    <property type="term" value="F:DNA-binding transcription factor activity"/>
    <property type="evidence" value="ECO:0007669"/>
    <property type="project" value="InterPro"/>
</dbReference>
<keyword evidence="2" id="KW-0238">DNA-binding</keyword>
<dbReference type="Pfam" id="PF00392">
    <property type="entry name" value="GntR"/>
    <property type="match status" value="1"/>
</dbReference>
<evidence type="ECO:0000256" key="1">
    <source>
        <dbReference type="ARBA" id="ARBA00023015"/>
    </source>
</evidence>
<keyword evidence="1" id="KW-0805">Transcription regulation</keyword>
<organism evidence="6 7">
    <name type="scientific">Actinocatenispora rupis</name>
    <dbReference type="NCBI Taxonomy" id="519421"/>
    <lineage>
        <taxon>Bacteria</taxon>
        <taxon>Bacillati</taxon>
        <taxon>Actinomycetota</taxon>
        <taxon>Actinomycetes</taxon>
        <taxon>Micromonosporales</taxon>
        <taxon>Micromonosporaceae</taxon>
        <taxon>Actinocatenispora</taxon>
    </lineage>
</organism>
<proteinExistence type="predicted"/>
<evidence type="ECO:0000256" key="4">
    <source>
        <dbReference type="SAM" id="MobiDB-lite"/>
    </source>
</evidence>
<dbReference type="CDD" id="cd07377">
    <property type="entry name" value="WHTH_GntR"/>
    <property type="match status" value="1"/>
</dbReference>
<accession>A0A8J3J3G2</accession>
<sequence>MARTRHDTFPAVGLPAEFDDGRAKGPQVREALEAMVAGLDPGTLLPSERSIADRFRVARMTVRNEVNDLVARGLVRRVKGAGTFVAEPRVAHGTTTGSFSHDMRSRGLTPGSRLVAVRERPATALLADRLGLAESDPVVELHRVRTADGVPMAVEYTHLSGVRFPGLAGLAADDWSLYETLAERWGVRVATATHRVSAVALDGTDAGLLGVPVGLPSFAVERTALDAAGGVVEWGRSRYRGDRYDVVFAVQSPS</sequence>
<dbReference type="PANTHER" id="PTHR44846:SF1">
    <property type="entry name" value="MANNOSYL-D-GLYCERATE TRANSPORT_METABOLISM SYSTEM REPRESSOR MNGR-RELATED"/>
    <property type="match status" value="1"/>
</dbReference>
<dbReference type="InterPro" id="IPR011663">
    <property type="entry name" value="UTRA"/>
</dbReference>
<dbReference type="InterPro" id="IPR028978">
    <property type="entry name" value="Chorismate_lyase_/UTRA_dom_sf"/>
</dbReference>
<dbReference type="SUPFAM" id="SSF46785">
    <property type="entry name" value="Winged helix' DNA-binding domain"/>
    <property type="match status" value="1"/>
</dbReference>
<evidence type="ECO:0000256" key="2">
    <source>
        <dbReference type="ARBA" id="ARBA00023125"/>
    </source>
</evidence>
<evidence type="ECO:0000313" key="7">
    <source>
        <dbReference type="Proteomes" id="UP000612808"/>
    </source>
</evidence>
<dbReference type="SMART" id="SM00866">
    <property type="entry name" value="UTRA"/>
    <property type="match status" value="1"/>
</dbReference>
<dbReference type="SMART" id="SM00345">
    <property type="entry name" value="HTH_GNTR"/>
    <property type="match status" value="1"/>
</dbReference>
<dbReference type="InterPro" id="IPR050679">
    <property type="entry name" value="Bact_HTH_transcr_reg"/>
</dbReference>
<dbReference type="PANTHER" id="PTHR44846">
    <property type="entry name" value="MANNOSYL-D-GLYCERATE TRANSPORT/METABOLISM SYSTEM REPRESSOR MNGR-RELATED"/>
    <property type="match status" value="1"/>
</dbReference>
<dbReference type="GO" id="GO:0045892">
    <property type="term" value="P:negative regulation of DNA-templated transcription"/>
    <property type="evidence" value="ECO:0007669"/>
    <property type="project" value="TreeGrafter"/>
</dbReference>
<feature type="domain" description="HTH gntR-type" evidence="5">
    <location>
        <begin position="22"/>
        <end position="88"/>
    </location>
</feature>
<dbReference type="RefSeq" id="WP_203656518.1">
    <property type="nucleotide sequence ID" value="NZ_BAAAZM010000004.1"/>
</dbReference>
<comment type="caution">
    <text evidence="6">The sequence shown here is derived from an EMBL/GenBank/DDBJ whole genome shotgun (WGS) entry which is preliminary data.</text>
</comment>
<dbReference type="EMBL" id="BOMB01000010">
    <property type="protein sequence ID" value="GID10906.1"/>
    <property type="molecule type" value="Genomic_DNA"/>
</dbReference>
<gene>
    <name evidence="6" type="ORF">Aru02nite_17950</name>
</gene>
<evidence type="ECO:0000259" key="5">
    <source>
        <dbReference type="PROSITE" id="PS50949"/>
    </source>
</evidence>
<dbReference type="SUPFAM" id="SSF64288">
    <property type="entry name" value="Chorismate lyase-like"/>
    <property type="match status" value="1"/>
</dbReference>
<dbReference type="InterPro" id="IPR036388">
    <property type="entry name" value="WH-like_DNA-bd_sf"/>
</dbReference>
<dbReference type="Gene3D" id="3.40.1410.10">
    <property type="entry name" value="Chorismate lyase-like"/>
    <property type="match status" value="1"/>
</dbReference>
<dbReference type="Proteomes" id="UP000612808">
    <property type="component" value="Unassembled WGS sequence"/>
</dbReference>
<keyword evidence="3" id="KW-0804">Transcription</keyword>
<dbReference type="Pfam" id="PF07702">
    <property type="entry name" value="UTRA"/>
    <property type="match status" value="1"/>
</dbReference>
<evidence type="ECO:0000256" key="3">
    <source>
        <dbReference type="ARBA" id="ARBA00023163"/>
    </source>
</evidence>
<dbReference type="AlphaFoldDB" id="A0A8J3J3G2"/>
<protein>
    <submittedName>
        <fullName evidence="6">GntR family transcriptional regulator</fullName>
    </submittedName>
</protein>
<dbReference type="GO" id="GO:0003677">
    <property type="term" value="F:DNA binding"/>
    <property type="evidence" value="ECO:0007669"/>
    <property type="project" value="UniProtKB-KW"/>
</dbReference>
<evidence type="ECO:0000313" key="6">
    <source>
        <dbReference type="EMBL" id="GID10906.1"/>
    </source>
</evidence>